<keyword evidence="1" id="KW-0689">Ribosomal protein</keyword>
<accession>A0A2P2KRC5</accession>
<dbReference type="AlphaFoldDB" id="A0A2P2KRC5"/>
<sequence length="78" mass="9123">MENICTPETYLNIPLSKHDSKFPNLINPFCFNSVFLCIYSLEHFEMISCILPFLFTQKSCKLFCIRDILNSINNEDLP</sequence>
<dbReference type="GO" id="GO:0005840">
    <property type="term" value="C:ribosome"/>
    <property type="evidence" value="ECO:0007669"/>
    <property type="project" value="UniProtKB-KW"/>
</dbReference>
<keyword evidence="1" id="KW-0687">Ribonucleoprotein</keyword>
<evidence type="ECO:0000313" key="1">
    <source>
        <dbReference type="EMBL" id="MBX08285.1"/>
    </source>
</evidence>
<proteinExistence type="predicted"/>
<organism evidence="1">
    <name type="scientific">Rhizophora mucronata</name>
    <name type="common">Asiatic mangrove</name>
    <dbReference type="NCBI Taxonomy" id="61149"/>
    <lineage>
        <taxon>Eukaryota</taxon>
        <taxon>Viridiplantae</taxon>
        <taxon>Streptophyta</taxon>
        <taxon>Embryophyta</taxon>
        <taxon>Tracheophyta</taxon>
        <taxon>Spermatophyta</taxon>
        <taxon>Magnoliopsida</taxon>
        <taxon>eudicotyledons</taxon>
        <taxon>Gunneridae</taxon>
        <taxon>Pentapetalae</taxon>
        <taxon>rosids</taxon>
        <taxon>fabids</taxon>
        <taxon>Malpighiales</taxon>
        <taxon>Rhizophoraceae</taxon>
        <taxon>Rhizophora</taxon>
    </lineage>
</organism>
<dbReference type="EMBL" id="GGEC01027801">
    <property type="protein sequence ID" value="MBX08285.1"/>
    <property type="molecule type" value="Transcribed_RNA"/>
</dbReference>
<name>A0A2P2KRC5_RHIMU</name>
<reference evidence="1" key="1">
    <citation type="submission" date="2018-02" db="EMBL/GenBank/DDBJ databases">
        <title>Rhizophora mucronata_Transcriptome.</title>
        <authorList>
            <person name="Meera S.P."/>
            <person name="Sreeshan A."/>
            <person name="Augustine A."/>
        </authorList>
    </citation>
    <scope>NUCLEOTIDE SEQUENCE</scope>
    <source>
        <tissue evidence="1">Leaf</tissue>
    </source>
</reference>
<protein>
    <submittedName>
        <fullName evidence="1">40S ribosomal protein S24-2</fullName>
    </submittedName>
</protein>